<evidence type="ECO:0000256" key="9">
    <source>
        <dbReference type="ARBA" id="ARBA00023125"/>
    </source>
</evidence>
<dbReference type="SMART" id="SM00433">
    <property type="entry name" value="TOP2c"/>
    <property type="match status" value="1"/>
</dbReference>
<keyword evidence="7" id="KW-0460">Magnesium</keyword>
<dbReference type="InterPro" id="IPR002288">
    <property type="entry name" value="DNA_gyrase_B_C"/>
</dbReference>
<dbReference type="InterPro" id="IPR013760">
    <property type="entry name" value="Topo_IIA-like_dom_sf"/>
</dbReference>
<dbReference type="InterPro" id="IPR036890">
    <property type="entry name" value="HATPase_C_sf"/>
</dbReference>
<dbReference type="Pfam" id="PF00986">
    <property type="entry name" value="DNA_gyraseB_C"/>
    <property type="match status" value="1"/>
</dbReference>
<protein>
    <recommendedName>
        <fullName evidence="11">DNA topoisomerase 2</fullName>
        <ecNumber evidence="11">5.6.2.2</ecNumber>
    </recommendedName>
</protein>
<sequence>MRVAHGPAQLPPTMLQAVARRLVAAVPGLKNLPRPVRFASPLLLRQHGMRRGAPAFSSTSSLLESLNGAYDADQIQVLQGLEPVRKRPGMYIGSTGQRGLHHLIYEILDNAIDEVQGGHASQIWLEMDLASGWVRVRDDGRGIPTDLHPATGKSALETVLTVLHAGGKFGGEASGYAVSGGLHGVGLSVVNALSAHLAISVFRYDDAIFAAGAAFDPDTIRARLRELAFLNSGVTIHFRARPAKGGDAPWEALHYSGGLQEYVKYLNRSKTAMHEPISFSKKVDGVTVNIALQWCSDSFSDNILGFVNSVKTVDGGTHIDGFKSALTRIVNTLGRKSKALKEGDPNLQGDYVREGLGAVITVQVPSPEFEGQTKTRLGNPEVRRVVDGVVAGEAAAALEEQPGTLAAVVSKALQAARAADAAKKARELVRRKSALVRSTLPGKLADCVSGDRDACEIFIVEGDSAGGSAKQARDRGTQAILPLRGKILNVERKDDAKLYKNTELSNLIVALGLGVKGAEDGGGALRYGKIILLTDADVDGAHIRTLLLTFLYRYQPSLFEQGHVFVGVPPLYRLDAGRSKHYCYDDEELAQRTRELKPGSYHIQRFKGLGEMMPEQLWATTMDPARRTLRRLSVADAAAASDMFGMLMGDKPALRRALIEKHAAGLQLEELDV</sequence>
<dbReference type="GO" id="GO:0005524">
    <property type="term" value="F:ATP binding"/>
    <property type="evidence" value="ECO:0007669"/>
    <property type="project" value="UniProtKB-UniRule"/>
</dbReference>
<dbReference type="InterPro" id="IPR006171">
    <property type="entry name" value="TOPRIM_dom"/>
</dbReference>
<dbReference type="KEGG" id="apro:F751_1452"/>
<dbReference type="GO" id="GO:0003677">
    <property type="term" value="F:DNA binding"/>
    <property type="evidence" value="ECO:0007669"/>
    <property type="project" value="UniProtKB-UniRule"/>
</dbReference>
<dbReference type="PANTHER" id="PTHR45866:SF1">
    <property type="entry name" value="DNA GYRASE SUBUNIT B, MITOCHONDRIAL"/>
    <property type="match status" value="1"/>
</dbReference>
<keyword evidence="10 11" id="KW-0413">Isomerase</keyword>
<keyword evidence="5 11" id="KW-0547">Nucleotide-binding</keyword>
<dbReference type="eggNOG" id="KOG0355">
    <property type="taxonomic scope" value="Eukaryota"/>
</dbReference>
<dbReference type="InterPro" id="IPR020568">
    <property type="entry name" value="Ribosomal_Su5_D2-typ_SF"/>
</dbReference>
<comment type="similarity">
    <text evidence="3">Belongs to the type II topoisomerase GyrB family.</text>
</comment>
<dbReference type="Pfam" id="PF02518">
    <property type="entry name" value="HATPase_c"/>
    <property type="match status" value="1"/>
</dbReference>
<dbReference type="InterPro" id="IPR001241">
    <property type="entry name" value="Topo_IIA"/>
</dbReference>
<accession>A0A087SJD4</accession>
<dbReference type="GO" id="GO:0003918">
    <property type="term" value="F:DNA topoisomerase type II (double strand cut, ATP-hydrolyzing) activity"/>
    <property type="evidence" value="ECO:0007669"/>
    <property type="project" value="UniProtKB-UniRule"/>
</dbReference>
<dbReference type="InterPro" id="IPR013506">
    <property type="entry name" value="Topo_IIA_bsu_dom2"/>
</dbReference>
<gene>
    <name evidence="13" type="ORF">F751_1452</name>
</gene>
<keyword evidence="4" id="KW-0479">Metal-binding</keyword>
<comment type="similarity">
    <text evidence="11">Belongs to the type II topoisomerase family.</text>
</comment>
<dbReference type="Gene3D" id="3.30.565.10">
    <property type="entry name" value="Histidine kinase-like ATPase, C-terminal domain"/>
    <property type="match status" value="2"/>
</dbReference>
<dbReference type="SUPFAM" id="SSF55874">
    <property type="entry name" value="ATPase domain of HSP90 chaperone/DNA topoisomerase II/histidine kinase"/>
    <property type="match status" value="1"/>
</dbReference>
<evidence type="ECO:0000259" key="12">
    <source>
        <dbReference type="PROSITE" id="PS50880"/>
    </source>
</evidence>
<dbReference type="RefSeq" id="XP_011398734.1">
    <property type="nucleotide sequence ID" value="XM_011400432.1"/>
</dbReference>
<dbReference type="Pfam" id="PF00204">
    <property type="entry name" value="DNA_gyraseB"/>
    <property type="match status" value="1"/>
</dbReference>
<dbReference type="InterPro" id="IPR000565">
    <property type="entry name" value="Topo_IIA_B"/>
</dbReference>
<dbReference type="EC" id="5.6.2.2" evidence="11"/>
<dbReference type="PROSITE" id="PS00177">
    <property type="entry name" value="TOPOISOMERASE_II"/>
    <property type="match status" value="1"/>
</dbReference>
<evidence type="ECO:0000256" key="10">
    <source>
        <dbReference type="ARBA" id="ARBA00023235"/>
    </source>
</evidence>
<dbReference type="FunFam" id="3.30.230.10:FF:000005">
    <property type="entry name" value="DNA gyrase subunit B"/>
    <property type="match status" value="1"/>
</dbReference>
<dbReference type="InterPro" id="IPR014721">
    <property type="entry name" value="Ribsml_uS5_D2-typ_fold_subgr"/>
</dbReference>
<comment type="function">
    <text evidence="11">Control of topological states of DNA by transient breakage and subsequent rejoining of DNA strands. Topoisomerase II makes double-strand breaks.</text>
</comment>
<evidence type="ECO:0000256" key="8">
    <source>
        <dbReference type="ARBA" id="ARBA00023029"/>
    </source>
</evidence>
<proteinExistence type="inferred from homology"/>
<keyword evidence="6 11" id="KW-0067">ATP-binding</keyword>
<dbReference type="PROSITE" id="PS50880">
    <property type="entry name" value="TOPRIM"/>
    <property type="match status" value="1"/>
</dbReference>
<dbReference type="GO" id="GO:0046872">
    <property type="term" value="F:metal ion binding"/>
    <property type="evidence" value="ECO:0007669"/>
    <property type="project" value="UniProtKB-KW"/>
</dbReference>
<dbReference type="Pfam" id="PF01751">
    <property type="entry name" value="Toprim"/>
    <property type="match status" value="1"/>
</dbReference>
<dbReference type="InterPro" id="IPR003594">
    <property type="entry name" value="HATPase_dom"/>
</dbReference>
<evidence type="ECO:0000256" key="5">
    <source>
        <dbReference type="ARBA" id="ARBA00022741"/>
    </source>
</evidence>
<evidence type="ECO:0000313" key="13">
    <source>
        <dbReference type="EMBL" id="KFM25838.1"/>
    </source>
</evidence>
<name>A0A087SJD4_AUXPR</name>
<dbReference type="GO" id="GO:0006265">
    <property type="term" value="P:DNA topological change"/>
    <property type="evidence" value="ECO:0007669"/>
    <property type="project" value="UniProtKB-UniRule"/>
</dbReference>
<evidence type="ECO:0000256" key="7">
    <source>
        <dbReference type="ARBA" id="ARBA00022842"/>
    </source>
</evidence>
<dbReference type="InterPro" id="IPR018522">
    <property type="entry name" value="TopoIIA_CS"/>
</dbReference>
<dbReference type="PRINTS" id="PR00418">
    <property type="entry name" value="TPI2FAMILY"/>
</dbReference>
<comment type="cofactor">
    <cofactor evidence="2">
        <name>Mg(2+)</name>
        <dbReference type="ChEBI" id="CHEBI:18420"/>
    </cofactor>
</comment>
<organism evidence="13 14">
    <name type="scientific">Auxenochlorella protothecoides</name>
    <name type="common">Green microalga</name>
    <name type="synonym">Chlorella protothecoides</name>
    <dbReference type="NCBI Taxonomy" id="3075"/>
    <lineage>
        <taxon>Eukaryota</taxon>
        <taxon>Viridiplantae</taxon>
        <taxon>Chlorophyta</taxon>
        <taxon>core chlorophytes</taxon>
        <taxon>Trebouxiophyceae</taxon>
        <taxon>Chlorellales</taxon>
        <taxon>Chlorellaceae</taxon>
        <taxon>Auxenochlorella</taxon>
    </lineage>
</organism>
<dbReference type="InterPro" id="IPR013759">
    <property type="entry name" value="Topo_IIA_B_C"/>
</dbReference>
<dbReference type="CDD" id="cd00822">
    <property type="entry name" value="TopoII_Trans_DNA_gyrase"/>
    <property type="match status" value="1"/>
</dbReference>
<evidence type="ECO:0000256" key="11">
    <source>
        <dbReference type="RuleBase" id="RU362094"/>
    </source>
</evidence>
<dbReference type="FunFam" id="3.40.50.670:FF:000001">
    <property type="entry name" value="DNA topoisomerase 2"/>
    <property type="match status" value="1"/>
</dbReference>
<dbReference type="STRING" id="3075.A0A087SJD4"/>
<comment type="catalytic activity">
    <reaction evidence="1 11">
        <text>ATP-dependent breakage, passage and rejoining of double-stranded DNA.</text>
        <dbReference type="EC" id="5.6.2.2"/>
    </reaction>
</comment>
<dbReference type="PRINTS" id="PR01159">
    <property type="entry name" value="DNAGYRASEB"/>
</dbReference>
<evidence type="ECO:0000256" key="4">
    <source>
        <dbReference type="ARBA" id="ARBA00022723"/>
    </source>
</evidence>
<dbReference type="AlphaFoldDB" id="A0A087SJD4"/>
<feature type="domain" description="Toprim" evidence="12">
    <location>
        <begin position="455"/>
        <end position="570"/>
    </location>
</feature>
<dbReference type="SMART" id="SM00387">
    <property type="entry name" value="HATPase_c"/>
    <property type="match status" value="1"/>
</dbReference>
<comment type="subunit">
    <text evidence="11">Homodimer.</text>
</comment>
<evidence type="ECO:0000256" key="1">
    <source>
        <dbReference type="ARBA" id="ARBA00000185"/>
    </source>
</evidence>
<dbReference type="Gene3D" id="3.40.50.670">
    <property type="match status" value="1"/>
</dbReference>
<reference evidence="13 14" key="1">
    <citation type="journal article" date="2014" name="BMC Genomics">
        <title>Oil accumulation mechanisms of the oleaginous microalga Chlorella protothecoides revealed through its genome, transcriptomes, and proteomes.</title>
        <authorList>
            <person name="Gao C."/>
            <person name="Wang Y."/>
            <person name="Shen Y."/>
            <person name="Yan D."/>
            <person name="He X."/>
            <person name="Dai J."/>
            <person name="Wu Q."/>
        </authorList>
    </citation>
    <scope>NUCLEOTIDE SEQUENCE [LARGE SCALE GENOMIC DNA]</scope>
    <source>
        <strain evidence="13 14">0710</strain>
    </source>
</reference>
<dbReference type="GeneID" id="23612843"/>
<evidence type="ECO:0000256" key="2">
    <source>
        <dbReference type="ARBA" id="ARBA00001946"/>
    </source>
</evidence>
<keyword evidence="14" id="KW-1185">Reference proteome</keyword>
<dbReference type="PANTHER" id="PTHR45866">
    <property type="entry name" value="DNA GYRASE/TOPOISOMERASE SUBUNIT B"/>
    <property type="match status" value="1"/>
</dbReference>
<dbReference type="Gene3D" id="3.30.230.10">
    <property type="match status" value="1"/>
</dbReference>
<keyword evidence="9 11" id="KW-0238">DNA-binding</keyword>
<dbReference type="Proteomes" id="UP000028924">
    <property type="component" value="Unassembled WGS sequence"/>
</dbReference>
<evidence type="ECO:0000256" key="3">
    <source>
        <dbReference type="ARBA" id="ARBA00010708"/>
    </source>
</evidence>
<evidence type="ECO:0000313" key="14">
    <source>
        <dbReference type="Proteomes" id="UP000028924"/>
    </source>
</evidence>
<dbReference type="SUPFAM" id="SSF56719">
    <property type="entry name" value="Type II DNA topoisomerase"/>
    <property type="match status" value="1"/>
</dbReference>
<dbReference type="OrthoDB" id="276498at2759"/>
<dbReference type="EMBL" id="KL662123">
    <property type="protein sequence ID" value="KFM25838.1"/>
    <property type="molecule type" value="Genomic_DNA"/>
</dbReference>
<keyword evidence="8 11" id="KW-0799">Topoisomerase</keyword>
<evidence type="ECO:0000256" key="6">
    <source>
        <dbReference type="ARBA" id="ARBA00022840"/>
    </source>
</evidence>
<dbReference type="SUPFAM" id="SSF54211">
    <property type="entry name" value="Ribosomal protein S5 domain 2-like"/>
    <property type="match status" value="1"/>
</dbReference>